<evidence type="ECO:0000313" key="2">
    <source>
        <dbReference type="EMBL" id="MFC4830158.1"/>
    </source>
</evidence>
<protein>
    <submittedName>
        <fullName evidence="2">Dihydrofolate reductase family protein</fullName>
    </submittedName>
</protein>
<dbReference type="SUPFAM" id="SSF53597">
    <property type="entry name" value="Dihydrofolate reductase-like"/>
    <property type="match status" value="1"/>
</dbReference>
<dbReference type="InterPro" id="IPR002734">
    <property type="entry name" value="RibDG_C"/>
</dbReference>
<dbReference type="Proteomes" id="UP001595960">
    <property type="component" value="Unassembled WGS sequence"/>
</dbReference>
<proteinExistence type="predicted"/>
<dbReference type="PANTHER" id="PTHR38011">
    <property type="entry name" value="DIHYDROFOLATE REDUCTASE FAMILY PROTEIN (AFU_ORTHOLOGUE AFUA_8G06820)"/>
    <property type="match status" value="1"/>
</dbReference>
<dbReference type="EMBL" id="JBHSJC010000002">
    <property type="protein sequence ID" value="MFC4830158.1"/>
    <property type="molecule type" value="Genomic_DNA"/>
</dbReference>
<dbReference type="Pfam" id="PF01872">
    <property type="entry name" value="RibD_C"/>
    <property type="match status" value="1"/>
</dbReference>
<dbReference type="InterPro" id="IPR050765">
    <property type="entry name" value="Riboflavin_Biosynth_HTPR"/>
</dbReference>
<dbReference type="Gene3D" id="3.40.430.10">
    <property type="entry name" value="Dihydrofolate Reductase, subunit A"/>
    <property type="match status" value="1"/>
</dbReference>
<organism evidence="2 3">
    <name type="scientific">Agromyces aurantiacus</name>
    <dbReference type="NCBI Taxonomy" id="165814"/>
    <lineage>
        <taxon>Bacteria</taxon>
        <taxon>Bacillati</taxon>
        <taxon>Actinomycetota</taxon>
        <taxon>Actinomycetes</taxon>
        <taxon>Micrococcales</taxon>
        <taxon>Microbacteriaceae</taxon>
        <taxon>Agromyces</taxon>
    </lineage>
</organism>
<name>A0ABV9RA61_9MICO</name>
<dbReference type="InterPro" id="IPR024072">
    <property type="entry name" value="DHFR-like_dom_sf"/>
</dbReference>
<accession>A0ABV9RA61</accession>
<feature type="domain" description="Bacterial bifunctional deaminase-reductase C-terminal" evidence="1">
    <location>
        <begin position="70"/>
        <end position="167"/>
    </location>
</feature>
<dbReference type="RefSeq" id="WP_204394776.1">
    <property type="nucleotide sequence ID" value="NZ_JAFBBW010000001.1"/>
</dbReference>
<dbReference type="PANTHER" id="PTHR38011:SF11">
    <property type="entry name" value="2,5-DIAMINO-6-RIBOSYLAMINO-4(3H)-PYRIMIDINONE 5'-PHOSPHATE REDUCTASE"/>
    <property type="match status" value="1"/>
</dbReference>
<comment type="caution">
    <text evidence="2">The sequence shown here is derived from an EMBL/GenBank/DDBJ whole genome shotgun (WGS) entry which is preliminary data.</text>
</comment>
<sequence length="176" mass="19067">MTKIQYYVASTLDGFIADEHDDLAWLLQFGMDDFTEHYERFFAQVGALVLGATTYEWVLREGGGWPYGAIPTWVLTHRELEVPEGADVRFASGPVAPVADAAVAAADGRNVWVIGGGPVAAQFLEAGRLDELLVTYMPVALGRGRPLLPVGAVTPPLELVEVTRLGDAVEHVYRVG</sequence>
<keyword evidence="3" id="KW-1185">Reference proteome</keyword>
<evidence type="ECO:0000313" key="3">
    <source>
        <dbReference type="Proteomes" id="UP001595960"/>
    </source>
</evidence>
<reference evidence="3" key="1">
    <citation type="journal article" date="2019" name="Int. J. Syst. Evol. Microbiol.">
        <title>The Global Catalogue of Microorganisms (GCM) 10K type strain sequencing project: providing services to taxonomists for standard genome sequencing and annotation.</title>
        <authorList>
            <consortium name="The Broad Institute Genomics Platform"/>
            <consortium name="The Broad Institute Genome Sequencing Center for Infectious Disease"/>
            <person name="Wu L."/>
            <person name="Ma J."/>
        </authorList>
    </citation>
    <scope>NUCLEOTIDE SEQUENCE [LARGE SCALE GENOMIC DNA]</scope>
    <source>
        <strain evidence="3">CGMCC 1.12192</strain>
    </source>
</reference>
<gene>
    <name evidence="2" type="ORF">ACFPER_15250</name>
</gene>
<evidence type="ECO:0000259" key="1">
    <source>
        <dbReference type="Pfam" id="PF01872"/>
    </source>
</evidence>